<feature type="region of interest" description="Disordered" evidence="1">
    <location>
        <begin position="40"/>
        <end position="428"/>
    </location>
</feature>
<evidence type="ECO:0000256" key="1">
    <source>
        <dbReference type="SAM" id="MobiDB-lite"/>
    </source>
</evidence>
<feature type="region of interest" description="Disordered" evidence="1">
    <location>
        <begin position="631"/>
        <end position="707"/>
    </location>
</feature>
<protein>
    <submittedName>
        <fullName evidence="2">Uncharacterized protein</fullName>
    </submittedName>
</protein>
<feature type="region of interest" description="Disordered" evidence="1">
    <location>
        <begin position="579"/>
        <end position="598"/>
    </location>
</feature>
<dbReference type="RefSeq" id="XP_002184294.1">
    <property type="nucleotide sequence ID" value="XM_002184258.1"/>
</dbReference>
<feature type="compositionally biased region" description="Basic residues" evidence="1">
    <location>
        <begin position="311"/>
        <end position="336"/>
    </location>
</feature>
<dbReference type="InParanoid" id="B7GB19"/>
<feature type="compositionally biased region" description="Polar residues" evidence="1">
    <location>
        <begin position="143"/>
        <end position="154"/>
    </location>
</feature>
<gene>
    <name evidence="2" type="ORF">PHATRDRAFT_40300</name>
</gene>
<evidence type="ECO:0000313" key="3">
    <source>
        <dbReference type="Proteomes" id="UP000000759"/>
    </source>
</evidence>
<name>B7GB19_PHATC</name>
<dbReference type="GeneID" id="7198230"/>
<sequence>MTISPQEREARRGVQRENSLGLIDIFGDRAVVDPYATSNQEFSKLASKNPTERRSNNLQGSKSLHDSRTSASLGPNHRRRQMQVESDAIMSGAETEDTCRSSASRIRRSGERVRRSKGRERKAGVSRTRSSGTPRSLEAGLKTTLSHESNQDSAQAADDEMLLELVEHRTKERSRTGLVKVTQRTLSVRGESRSARGYRSSELAPVPRSKSSRVESTDKSSAKESVRLRKIPDIPQDVEHSPPEVHAVAIYRGKARVSKRGPSSVTGHRRRTDSNDSARSHEKPRRSRTRREHTHAYAEKTGAGKGESASPRRRHRSHTHSPVRPPKSPRRHRQLSPRKVLDSPSLAGDEEKFRPRLTLKAPSLKDLSLDEQSPRSLTEAEGAWLENASKGDNSMKQKSQASSEYESEEESTAGRNSNGSVLQFDPSQSDNVYRVKQVTRMDSGLQIGENGQSVDVSIAQLCDPLGDAKPVLRARKELPIFDFLESNDDAMMTFTDTDPMEVSHKAVGLDSPSGGENSDSDGIDVNKFQMHVMSPGVYHSSDEDRREARALRPHTNLTFRSSGGERGADEAILMASPNKELPIYPSGGEEEEEDAVREEDKMDYMVSRKRDLGLPKTMDCESESFDFVSYGSDYASETDRSSRGIRSKSRAKSQPSVLGLSSGGQGDEVGKVRVKKQGQKGRSRQSARVHPTLKRTSTTLENADLGS</sequence>
<reference evidence="2 3" key="1">
    <citation type="journal article" date="2008" name="Nature">
        <title>The Phaeodactylum genome reveals the evolutionary history of diatom genomes.</title>
        <authorList>
            <person name="Bowler C."/>
            <person name="Allen A.E."/>
            <person name="Badger J.H."/>
            <person name="Grimwood J."/>
            <person name="Jabbari K."/>
            <person name="Kuo A."/>
            <person name="Maheswari U."/>
            <person name="Martens C."/>
            <person name="Maumus F."/>
            <person name="Otillar R.P."/>
            <person name="Rayko E."/>
            <person name="Salamov A."/>
            <person name="Vandepoele K."/>
            <person name="Beszteri B."/>
            <person name="Gruber A."/>
            <person name="Heijde M."/>
            <person name="Katinka M."/>
            <person name="Mock T."/>
            <person name="Valentin K."/>
            <person name="Verret F."/>
            <person name="Berges J.A."/>
            <person name="Brownlee C."/>
            <person name="Cadoret J.P."/>
            <person name="Chiovitti A."/>
            <person name="Choi C.J."/>
            <person name="Coesel S."/>
            <person name="De Martino A."/>
            <person name="Detter J.C."/>
            <person name="Durkin C."/>
            <person name="Falciatore A."/>
            <person name="Fournet J."/>
            <person name="Haruta M."/>
            <person name="Huysman M.J."/>
            <person name="Jenkins B.D."/>
            <person name="Jiroutova K."/>
            <person name="Jorgensen R.E."/>
            <person name="Joubert Y."/>
            <person name="Kaplan A."/>
            <person name="Kroger N."/>
            <person name="Kroth P.G."/>
            <person name="La Roche J."/>
            <person name="Lindquist E."/>
            <person name="Lommer M."/>
            <person name="Martin-Jezequel V."/>
            <person name="Lopez P.J."/>
            <person name="Lucas S."/>
            <person name="Mangogna M."/>
            <person name="McGinnis K."/>
            <person name="Medlin L.K."/>
            <person name="Montsant A."/>
            <person name="Oudot-Le Secq M.P."/>
            <person name="Napoli C."/>
            <person name="Obornik M."/>
            <person name="Parker M.S."/>
            <person name="Petit J.L."/>
            <person name="Porcel B.M."/>
            <person name="Poulsen N."/>
            <person name="Robison M."/>
            <person name="Rychlewski L."/>
            <person name="Rynearson T.A."/>
            <person name="Schmutz J."/>
            <person name="Shapiro H."/>
            <person name="Siaut M."/>
            <person name="Stanley M."/>
            <person name="Sussman M.R."/>
            <person name="Taylor A.R."/>
            <person name="Vardi A."/>
            <person name="von Dassow P."/>
            <person name="Vyverman W."/>
            <person name="Willis A."/>
            <person name="Wyrwicz L.S."/>
            <person name="Rokhsar D.S."/>
            <person name="Weissenbach J."/>
            <person name="Armbrust E.V."/>
            <person name="Green B.R."/>
            <person name="Van de Peer Y."/>
            <person name="Grigoriev I.V."/>
        </authorList>
    </citation>
    <scope>NUCLEOTIDE SEQUENCE [LARGE SCALE GENOMIC DNA]</scope>
    <source>
        <strain evidence="2 3">CCAP 1055/1</strain>
    </source>
</reference>
<dbReference type="KEGG" id="pti:PHATRDRAFT_40300"/>
<reference evidence="3" key="2">
    <citation type="submission" date="2008-08" db="EMBL/GenBank/DDBJ databases">
        <authorList>
            <consortium name="Diatom Consortium"/>
            <person name="Grigoriev I."/>
            <person name="Grimwood J."/>
            <person name="Kuo A."/>
            <person name="Otillar R.P."/>
            <person name="Salamov A."/>
            <person name="Detter J.C."/>
            <person name="Lindquist E."/>
            <person name="Shapiro H."/>
            <person name="Lucas S."/>
            <person name="Glavina del Rio T."/>
            <person name="Pitluck S."/>
            <person name="Rokhsar D."/>
            <person name="Bowler C."/>
        </authorList>
    </citation>
    <scope>GENOME REANNOTATION</scope>
    <source>
        <strain evidence="3">CCAP 1055/1</strain>
    </source>
</reference>
<feature type="compositionally biased region" description="Basic and acidic residues" evidence="1">
    <location>
        <begin position="165"/>
        <end position="175"/>
    </location>
</feature>
<proteinExistence type="predicted"/>
<dbReference type="AlphaFoldDB" id="B7GB19"/>
<feature type="compositionally biased region" description="Basic residues" evidence="1">
    <location>
        <begin position="282"/>
        <end position="293"/>
    </location>
</feature>
<dbReference type="PaxDb" id="2850-Phatr40300"/>
<feature type="compositionally biased region" description="Polar residues" evidence="1">
    <location>
        <begin position="413"/>
        <end position="428"/>
    </location>
</feature>
<organism evidence="2 3">
    <name type="scientific">Phaeodactylum tricornutum (strain CCAP 1055/1)</name>
    <dbReference type="NCBI Taxonomy" id="556484"/>
    <lineage>
        <taxon>Eukaryota</taxon>
        <taxon>Sar</taxon>
        <taxon>Stramenopiles</taxon>
        <taxon>Ochrophyta</taxon>
        <taxon>Bacillariophyta</taxon>
        <taxon>Bacillariophyceae</taxon>
        <taxon>Bacillariophycidae</taxon>
        <taxon>Naviculales</taxon>
        <taxon>Phaeodactylaceae</taxon>
        <taxon>Phaeodactylum</taxon>
    </lineage>
</organism>
<feature type="compositionally biased region" description="Basic and acidic residues" evidence="1">
    <location>
        <begin position="272"/>
        <end position="281"/>
    </location>
</feature>
<feature type="compositionally biased region" description="Basic and acidic residues" evidence="1">
    <location>
        <begin position="212"/>
        <end position="243"/>
    </location>
</feature>
<feature type="compositionally biased region" description="Basic residues" evidence="1">
    <location>
        <begin position="672"/>
        <end position="693"/>
    </location>
</feature>
<accession>B7GB19</accession>
<dbReference type="EMBL" id="CM000625">
    <property type="protein sequence ID" value="EEC44043.1"/>
    <property type="molecule type" value="Genomic_DNA"/>
</dbReference>
<feature type="compositionally biased region" description="Polar residues" evidence="1">
    <location>
        <begin position="40"/>
        <end position="49"/>
    </location>
</feature>
<dbReference type="Proteomes" id="UP000000759">
    <property type="component" value="Chromosome 23"/>
</dbReference>
<feature type="compositionally biased region" description="Acidic residues" evidence="1">
    <location>
        <begin position="588"/>
        <end position="597"/>
    </location>
</feature>
<evidence type="ECO:0000313" key="2">
    <source>
        <dbReference type="EMBL" id="EEC44043.1"/>
    </source>
</evidence>
<keyword evidence="3" id="KW-1185">Reference proteome</keyword>